<accession>A0A0C9UTX8</accession>
<dbReference type="HOGENOM" id="CLU_2339337_0_0_1"/>
<feature type="non-terminal residue" evidence="1">
    <location>
        <position position="1"/>
    </location>
</feature>
<organism evidence="1 2">
    <name type="scientific">Sphaerobolus stellatus (strain SS14)</name>
    <dbReference type="NCBI Taxonomy" id="990650"/>
    <lineage>
        <taxon>Eukaryota</taxon>
        <taxon>Fungi</taxon>
        <taxon>Dikarya</taxon>
        <taxon>Basidiomycota</taxon>
        <taxon>Agaricomycotina</taxon>
        <taxon>Agaricomycetes</taxon>
        <taxon>Phallomycetidae</taxon>
        <taxon>Geastrales</taxon>
        <taxon>Sphaerobolaceae</taxon>
        <taxon>Sphaerobolus</taxon>
    </lineage>
</organism>
<dbReference type="EMBL" id="KN837301">
    <property type="protein sequence ID" value="KIJ28655.1"/>
    <property type="molecule type" value="Genomic_DNA"/>
</dbReference>
<name>A0A0C9UTX8_SPHS4</name>
<evidence type="ECO:0000313" key="1">
    <source>
        <dbReference type="EMBL" id="KIJ28655.1"/>
    </source>
</evidence>
<keyword evidence="2" id="KW-1185">Reference proteome</keyword>
<dbReference type="Proteomes" id="UP000054279">
    <property type="component" value="Unassembled WGS sequence"/>
</dbReference>
<gene>
    <name evidence="1" type="ORF">M422DRAFT_37252</name>
</gene>
<protein>
    <submittedName>
        <fullName evidence="1">Uncharacterized protein</fullName>
    </submittedName>
</protein>
<evidence type="ECO:0000313" key="2">
    <source>
        <dbReference type="Proteomes" id="UP000054279"/>
    </source>
</evidence>
<reference evidence="1 2" key="1">
    <citation type="submission" date="2014-06" db="EMBL/GenBank/DDBJ databases">
        <title>Evolutionary Origins and Diversification of the Mycorrhizal Mutualists.</title>
        <authorList>
            <consortium name="DOE Joint Genome Institute"/>
            <consortium name="Mycorrhizal Genomics Consortium"/>
            <person name="Kohler A."/>
            <person name="Kuo A."/>
            <person name="Nagy L.G."/>
            <person name="Floudas D."/>
            <person name="Copeland A."/>
            <person name="Barry K.W."/>
            <person name="Cichocki N."/>
            <person name="Veneault-Fourrey C."/>
            <person name="LaButti K."/>
            <person name="Lindquist E.A."/>
            <person name="Lipzen A."/>
            <person name="Lundell T."/>
            <person name="Morin E."/>
            <person name="Murat C."/>
            <person name="Riley R."/>
            <person name="Ohm R."/>
            <person name="Sun H."/>
            <person name="Tunlid A."/>
            <person name="Henrissat B."/>
            <person name="Grigoriev I.V."/>
            <person name="Hibbett D.S."/>
            <person name="Martin F."/>
        </authorList>
    </citation>
    <scope>NUCLEOTIDE SEQUENCE [LARGE SCALE GENOMIC DNA]</scope>
    <source>
        <strain evidence="1 2">SS14</strain>
    </source>
</reference>
<proteinExistence type="predicted"/>
<dbReference type="AlphaFoldDB" id="A0A0C9UTX8"/>
<sequence>MGFIWGGIPALSLFVRSIPSQHIHLPILTRCNVLGGVRQRLTISSTFNVIESSWSFSRFHRVMHSVLTARMLLNIREAVAVEVAEVEAIFDFTMEWRL</sequence>